<feature type="compositionally biased region" description="Basic and acidic residues" evidence="13">
    <location>
        <begin position="423"/>
        <end position="432"/>
    </location>
</feature>
<evidence type="ECO:0000256" key="8">
    <source>
        <dbReference type="ARBA" id="ARBA00022833"/>
    </source>
</evidence>
<evidence type="ECO:0000256" key="3">
    <source>
        <dbReference type="ARBA" id="ARBA00022679"/>
    </source>
</evidence>
<keyword evidence="9" id="KW-0460">Magnesium</keyword>
<dbReference type="Proteomes" id="UP001224997">
    <property type="component" value="Unassembled WGS sequence"/>
</dbReference>
<dbReference type="InterPro" id="IPR034151">
    <property type="entry name" value="TOPRIM_DnaG_bac"/>
</dbReference>
<evidence type="ECO:0000313" key="15">
    <source>
        <dbReference type="EMBL" id="MDP5308087.1"/>
    </source>
</evidence>
<feature type="compositionally biased region" description="Low complexity" evidence="13">
    <location>
        <begin position="442"/>
        <end position="458"/>
    </location>
</feature>
<keyword evidence="16" id="KW-1185">Reference proteome</keyword>
<organism evidence="15 16">
    <name type="scientific">Paracoccus spongiarum</name>
    <dbReference type="NCBI Taxonomy" id="3064387"/>
    <lineage>
        <taxon>Bacteria</taxon>
        <taxon>Pseudomonadati</taxon>
        <taxon>Pseudomonadota</taxon>
        <taxon>Alphaproteobacteria</taxon>
        <taxon>Rhodobacterales</taxon>
        <taxon>Paracoccaceae</taxon>
        <taxon>Paracoccus</taxon>
    </lineage>
</organism>
<dbReference type="SUPFAM" id="SSF56731">
    <property type="entry name" value="DNA primase core"/>
    <property type="match status" value="1"/>
</dbReference>
<dbReference type="SMART" id="SM00493">
    <property type="entry name" value="TOPRIM"/>
    <property type="match status" value="1"/>
</dbReference>
<evidence type="ECO:0000256" key="6">
    <source>
        <dbReference type="ARBA" id="ARBA00022723"/>
    </source>
</evidence>
<protein>
    <recommendedName>
        <fullName evidence="12">DNA primase</fullName>
        <ecNumber evidence="12">2.7.7.101</ecNumber>
    </recommendedName>
</protein>
<comment type="subunit">
    <text evidence="12">Monomer. Interacts with DnaB.</text>
</comment>
<keyword evidence="4 12" id="KW-0548">Nucleotidyltransferase</keyword>
<keyword evidence="11 12" id="KW-0804">Transcription</keyword>
<keyword evidence="2 12" id="KW-0639">Primosome</keyword>
<comment type="cofactor">
    <cofactor evidence="12">
        <name>Zn(2+)</name>
        <dbReference type="ChEBI" id="CHEBI:29105"/>
    </cofactor>
    <text evidence="12">Binds 1 zinc ion per monomer.</text>
</comment>
<keyword evidence="5 12" id="KW-0235">DNA replication</keyword>
<evidence type="ECO:0000256" key="5">
    <source>
        <dbReference type="ARBA" id="ARBA00022705"/>
    </source>
</evidence>
<dbReference type="InterPro" id="IPR013264">
    <property type="entry name" value="DNAG_N"/>
</dbReference>
<evidence type="ECO:0000256" key="9">
    <source>
        <dbReference type="ARBA" id="ARBA00022842"/>
    </source>
</evidence>
<dbReference type="EC" id="2.7.7.101" evidence="12"/>
<evidence type="ECO:0000256" key="1">
    <source>
        <dbReference type="ARBA" id="ARBA00022478"/>
    </source>
</evidence>
<feature type="region of interest" description="Disordered" evidence="13">
    <location>
        <begin position="423"/>
        <end position="477"/>
    </location>
</feature>
<dbReference type="InterPro" id="IPR006171">
    <property type="entry name" value="TOPRIM_dom"/>
</dbReference>
<comment type="similarity">
    <text evidence="12">Belongs to the DnaG primase family.</text>
</comment>
<dbReference type="InterPro" id="IPR036977">
    <property type="entry name" value="DNA_primase_Znf_CHC2"/>
</dbReference>
<dbReference type="PANTHER" id="PTHR30313">
    <property type="entry name" value="DNA PRIMASE"/>
    <property type="match status" value="1"/>
</dbReference>
<dbReference type="NCBIfam" id="TIGR01391">
    <property type="entry name" value="dnaG"/>
    <property type="match status" value="1"/>
</dbReference>
<keyword evidence="8 12" id="KW-0862">Zinc</keyword>
<feature type="region of interest" description="Disordered" evidence="13">
    <location>
        <begin position="608"/>
        <end position="629"/>
    </location>
</feature>
<evidence type="ECO:0000259" key="14">
    <source>
        <dbReference type="PROSITE" id="PS50880"/>
    </source>
</evidence>
<comment type="caution">
    <text evidence="15">The sequence shown here is derived from an EMBL/GenBank/DDBJ whole genome shotgun (WGS) entry which is preliminary data.</text>
</comment>
<accession>A0ABT9JG82</accession>
<dbReference type="CDD" id="cd03364">
    <property type="entry name" value="TOPRIM_DnaG_primases"/>
    <property type="match status" value="1"/>
</dbReference>
<proteinExistence type="inferred from homology"/>
<keyword evidence="7 12" id="KW-0863">Zinc-finger</keyword>
<comment type="catalytic activity">
    <reaction evidence="12">
        <text>ssDNA + n NTP = ssDNA/pppN(pN)n-1 hybrid + (n-1) diphosphate.</text>
        <dbReference type="EC" id="2.7.7.101"/>
    </reaction>
</comment>
<dbReference type="SMART" id="SM00400">
    <property type="entry name" value="ZnF_CHCC"/>
    <property type="match status" value="1"/>
</dbReference>
<evidence type="ECO:0000256" key="4">
    <source>
        <dbReference type="ARBA" id="ARBA00022695"/>
    </source>
</evidence>
<dbReference type="Gene3D" id="3.90.980.10">
    <property type="entry name" value="DNA primase, catalytic core, N-terminal domain"/>
    <property type="match status" value="1"/>
</dbReference>
<keyword evidence="6 12" id="KW-0479">Metal-binding</keyword>
<dbReference type="HAMAP" id="MF_00974">
    <property type="entry name" value="DNA_primase_DnaG"/>
    <property type="match status" value="1"/>
</dbReference>
<evidence type="ECO:0000256" key="11">
    <source>
        <dbReference type="ARBA" id="ARBA00023163"/>
    </source>
</evidence>
<dbReference type="RefSeq" id="WP_305963935.1">
    <property type="nucleotide sequence ID" value="NZ_JAVAMQ010000012.1"/>
</dbReference>
<comment type="domain">
    <text evidence="12">Contains an N-terminal zinc-binding domain, a central core domain that contains the primase activity, and a C-terminal DnaB-binding domain.</text>
</comment>
<dbReference type="InterPro" id="IPR002694">
    <property type="entry name" value="Znf_CHC2"/>
</dbReference>
<dbReference type="InterPro" id="IPR030846">
    <property type="entry name" value="DnaG_bac"/>
</dbReference>
<reference evidence="15 16" key="1">
    <citation type="submission" date="2023-08" db="EMBL/GenBank/DDBJ databases">
        <authorList>
            <person name="Park J.-S."/>
        </authorList>
    </citation>
    <scope>NUCLEOTIDE SEQUENCE [LARGE SCALE GENOMIC DNA]</scope>
    <source>
        <strain evidence="15 16">2205BS29-5</strain>
    </source>
</reference>
<dbReference type="InterPro" id="IPR019475">
    <property type="entry name" value="DNA_primase_DnaB-bd"/>
</dbReference>
<gene>
    <name evidence="12 15" type="primary">dnaG</name>
    <name evidence="15" type="ORF">Q5Y72_13415</name>
</gene>
<keyword evidence="3 12" id="KW-0808">Transferase</keyword>
<keyword evidence="1 12" id="KW-0240">DNA-directed RNA polymerase</keyword>
<keyword evidence="10 12" id="KW-0238">DNA-binding</keyword>
<evidence type="ECO:0000256" key="10">
    <source>
        <dbReference type="ARBA" id="ARBA00023125"/>
    </source>
</evidence>
<dbReference type="Pfam" id="PF10410">
    <property type="entry name" value="DnaB_bind"/>
    <property type="match status" value="1"/>
</dbReference>
<evidence type="ECO:0000256" key="2">
    <source>
        <dbReference type="ARBA" id="ARBA00022515"/>
    </source>
</evidence>
<dbReference type="PROSITE" id="PS50880">
    <property type="entry name" value="TOPRIM"/>
    <property type="match status" value="1"/>
</dbReference>
<name>A0ABT9JG82_9RHOB</name>
<evidence type="ECO:0000256" key="13">
    <source>
        <dbReference type="SAM" id="MobiDB-lite"/>
    </source>
</evidence>
<dbReference type="PANTHER" id="PTHR30313:SF2">
    <property type="entry name" value="DNA PRIMASE"/>
    <property type="match status" value="1"/>
</dbReference>
<dbReference type="Pfam" id="PF08275">
    <property type="entry name" value="DNAG_N"/>
    <property type="match status" value="1"/>
</dbReference>
<dbReference type="Gene3D" id="3.90.580.10">
    <property type="entry name" value="Zinc finger, CHC2-type domain"/>
    <property type="match status" value="1"/>
</dbReference>
<evidence type="ECO:0000313" key="16">
    <source>
        <dbReference type="Proteomes" id="UP001224997"/>
    </source>
</evidence>
<dbReference type="EMBL" id="JAVAMQ010000012">
    <property type="protein sequence ID" value="MDP5308087.1"/>
    <property type="molecule type" value="Genomic_DNA"/>
</dbReference>
<dbReference type="InterPro" id="IPR037068">
    <property type="entry name" value="DNA_primase_core_N_sf"/>
</dbReference>
<evidence type="ECO:0000256" key="7">
    <source>
        <dbReference type="ARBA" id="ARBA00022771"/>
    </source>
</evidence>
<feature type="zinc finger region" description="CHC2-type" evidence="12">
    <location>
        <begin position="43"/>
        <end position="67"/>
    </location>
</feature>
<dbReference type="Pfam" id="PF01807">
    <property type="entry name" value="Zn_ribbon_DnaG"/>
    <property type="match status" value="1"/>
</dbReference>
<dbReference type="Gene3D" id="3.40.1360.10">
    <property type="match status" value="1"/>
</dbReference>
<sequence length="648" mass="70816">MSIPPGFLDELRNRVPISRVIGRKVVWDLRKSNQAKGDWWAPCPFHQEKSASFHCDDQKGYYYCFGCQAKGDAIGFLREAEGLDFIEAVRLLAAEAGMQMPEADPRARERSDRHSRLFQLTEAACRWFRLQLQTGAAAAARDYLARRGLDEAAWARFEIGFAPDSRHALTAALREKGFDEAMIVEAGISARPEGGGAAYDRFRDRIVFPIRDARDRCIGFGGRAMNPDARAKYLNSPETPLFDKGRNLYHLGPARAAVAKGQRLIVAEGYMDVIALVRAGFEGAVAPLGTAITEDQLRLMWRVSPEPVIALDGDAAGQRAAQRLIDLALPMTGPGQALRFVVLPAGQDPDDLIRAAGPGAMAALLAQARPLVDLLWARETEGQVFDSPERKAALDRRLNEAIARIPDELTRRHYADEIRAKRRGLFEADRPGPGRPGRSGRAGRPGAAGHGPARRVGASRAPHGPRPPATPIQPVSAPQSGEWLLEGASLLICALRPALVAGAEARLERMAPQDADRAALLHDLLTGGQGPAGLRALETLRGDAHLGLTPGVIEAQDEAAVAAILNNLLDRLEARRAAGAELARAEFEIQGEADEGLTWRMQQIARARHRAERPEMEDSGDLNEDRDAMTSQLQAWLSAQIWRKPPRR</sequence>
<dbReference type="SUPFAM" id="SSF57783">
    <property type="entry name" value="Zinc beta-ribbon"/>
    <property type="match status" value="1"/>
</dbReference>
<evidence type="ECO:0000256" key="12">
    <source>
        <dbReference type="HAMAP-Rule" id="MF_00974"/>
    </source>
</evidence>
<dbReference type="InterPro" id="IPR050219">
    <property type="entry name" value="DnaG_primase"/>
</dbReference>
<dbReference type="InterPro" id="IPR006295">
    <property type="entry name" value="DNA_primase_DnaG"/>
</dbReference>
<feature type="domain" description="Toprim" evidence="14">
    <location>
        <begin position="262"/>
        <end position="346"/>
    </location>
</feature>
<comment type="function">
    <text evidence="12">RNA polymerase that catalyzes the synthesis of short RNA molecules used as primers for DNA polymerase during DNA replication.</text>
</comment>
<dbReference type="Pfam" id="PF13662">
    <property type="entry name" value="Toprim_4"/>
    <property type="match status" value="1"/>
</dbReference>